<name>A0AAN9BLB0_9CAEN</name>
<proteinExistence type="predicted"/>
<keyword evidence="1" id="KW-0378">Hydrolase</keyword>
<feature type="domain" description="Nudix hydrolase" evidence="2">
    <location>
        <begin position="86"/>
        <end position="220"/>
    </location>
</feature>
<organism evidence="3 4">
    <name type="scientific">Littorina saxatilis</name>
    <dbReference type="NCBI Taxonomy" id="31220"/>
    <lineage>
        <taxon>Eukaryota</taxon>
        <taxon>Metazoa</taxon>
        <taxon>Spiralia</taxon>
        <taxon>Lophotrochozoa</taxon>
        <taxon>Mollusca</taxon>
        <taxon>Gastropoda</taxon>
        <taxon>Caenogastropoda</taxon>
        <taxon>Littorinimorpha</taxon>
        <taxon>Littorinoidea</taxon>
        <taxon>Littorinidae</taxon>
        <taxon>Littorina</taxon>
    </lineage>
</organism>
<dbReference type="PANTHER" id="PTHR22769:SF56">
    <property type="entry name" value="8-OXO-DGDP PHOSPHATASE NUDT18"/>
    <property type="match status" value="1"/>
</dbReference>
<dbReference type="GO" id="GO:0044715">
    <property type="term" value="F:8-oxo-dGDP phosphatase activity"/>
    <property type="evidence" value="ECO:0007669"/>
    <property type="project" value="TreeGrafter"/>
</dbReference>
<dbReference type="Proteomes" id="UP001374579">
    <property type="component" value="Unassembled WGS sequence"/>
</dbReference>
<protein>
    <recommendedName>
        <fullName evidence="2">Nudix hydrolase domain-containing protein</fullName>
    </recommendedName>
</protein>
<dbReference type="InterPro" id="IPR020084">
    <property type="entry name" value="NUDIX_hydrolase_CS"/>
</dbReference>
<gene>
    <name evidence="3" type="ORF">V1264_015377</name>
</gene>
<dbReference type="PANTHER" id="PTHR22769">
    <property type="entry name" value="MUTT/NUDIX HYDROLASE"/>
    <property type="match status" value="1"/>
</dbReference>
<dbReference type="EMBL" id="JBAMIC010000004">
    <property type="protein sequence ID" value="KAK7107445.1"/>
    <property type="molecule type" value="Genomic_DNA"/>
</dbReference>
<accession>A0AAN9BLB0</accession>
<reference evidence="3 4" key="1">
    <citation type="submission" date="2024-02" db="EMBL/GenBank/DDBJ databases">
        <title>Chromosome-scale genome assembly of the rough periwinkle Littorina saxatilis.</title>
        <authorList>
            <person name="De Jode A."/>
            <person name="Faria R."/>
            <person name="Formenti G."/>
            <person name="Sims Y."/>
            <person name="Smith T.P."/>
            <person name="Tracey A."/>
            <person name="Wood J.M.D."/>
            <person name="Zagrodzka Z.B."/>
            <person name="Johannesson K."/>
            <person name="Butlin R.K."/>
            <person name="Leder E.H."/>
        </authorList>
    </citation>
    <scope>NUCLEOTIDE SEQUENCE [LARGE SCALE GENOMIC DNA]</scope>
    <source>
        <strain evidence="3">Snail1</strain>
        <tissue evidence="3">Muscle</tissue>
    </source>
</reference>
<dbReference type="SUPFAM" id="SSF55811">
    <property type="entry name" value="Nudix"/>
    <property type="match status" value="1"/>
</dbReference>
<dbReference type="AlphaFoldDB" id="A0AAN9BLB0"/>
<dbReference type="InterPro" id="IPR015797">
    <property type="entry name" value="NUDIX_hydrolase-like_dom_sf"/>
</dbReference>
<dbReference type="PROSITE" id="PS51462">
    <property type="entry name" value="NUDIX"/>
    <property type="match status" value="1"/>
</dbReference>
<evidence type="ECO:0000256" key="1">
    <source>
        <dbReference type="ARBA" id="ARBA00022801"/>
    </source>
</evidence>
<evidence type="ECO:0000313" key="3">
    <source>
        <dbReference type="EMBL" id="KAK7107445.1"/>
    </source>
</evidence>
<dbReference type="Pfam" id="PF00293">
    <property type="entry name" value="NUDIX"/>
    <property type="match status" value="1"/>
</dbReference>
<dbReference type="PROSITE" id="PS00893">
    <property type="entry name" value="NUDIX_BOX"/>
    <property type="match status" value="1"/>
</dbReference>
<dbReference type="Gene3D" id="3.90.79.10">
    <property type="entry name" value="Nucleoside Triphosphate Pyrophosphohydrolase"/>
    <property type="match status" value="1"/>
</dbReference>
<dbReference type="InterPro" id="IPR000086">
    <property type="entry name" value="NUDIX_hydrolase_dom"/>
</dbReference>
<evidence type="ECO:0000313" key="4">
    <source>
        <dbReference type="Proteomes" id="UP001374579"/>
    </source>
</evidence>
<dbReference type="GO" id="GO:0044716">
    <property type="term" value="F:8-oxo-GDP phosphatase activity"/>
    <property type="evidence" value="ECO:0007669"/>
    <property type="project" value="TreeGrafter"/>
</dbReference>
<comment type="caution">
    <text evidence="3">The sequence shown here is derived from an EMBL/GenBank/DDBJ whole genome shotgun (WGS) entry which is preliminary data.</text>
</comment>
<sequence length="377" mass="41780">MGILLSSPGEAKLKCPKQTHRFRLLQVSENFEDRLEIQKCAGLVRGRMAEEQQDHVTKDLGKLLAGQPVPVNTIDFKRKDALQFVPRTKVNTGYIVMTILFNKNGQVLLVQEAKESCHGMWYLPAGRLERNETLVEGAKREVKEEAGLDCDIVTLLHVHFGCARWMRLSFFGVVTGGQLKTLAEADEESLQAEFYDVSAILNGEVELRAGDIIPPIQQALEYKNSLESTPLHPPLLPTLTPHPLLLHRFVLVADLADNGGLRMLASNKERPHIITTVISPHDTSLNITLHSVLREGISGDKFNLTLHGILGVEHDGLSGQHDGICITTLASLSLPPNRGLPSLRDMSYRWVALTDQASVNALRHAMNCHTVMLIQKA</sequence>
<evidence type="ECO:0000259" key="2">
    <source>
        <dbReference type="PROSITE" id="PS51462"/>
    </source>
</evidence>
<keyword evidence="4" id="KW-1185">Reference proteome</keyword>